<dbReference type="InterPro" id="IPR011701">
    <property type="entry name" value="MFS"/>
</dbReference>
<evidence type="ECO:0000256" key="9">
    <source>
        <dbReference type="ARBA" id="ARBA00037295"/>
    </source>
</evidence>
<comment type="function">
    <text evidence="9">May be a proton symporter involved in the uptake of osmolytes such as proline and glycine betaine.</text>
</comment>
<dbReference type="CDD" id="cd17369">
    <property type="entry name" value="MFS_ShiA_like"/>
    <property type="match status" value="1"/>
</dbReference>
<feature type="transmembrane region" description="Helical" evidence="11">
    <location>
        <begin position="332"/>
        <end position="357"/>
    </location>
</feature>
<evidence type="ECO:0000256" key="10">
    <source>
        <dbReference type="ARBA" id="ARBA00039918"/>
    </source>
</evidence>
<feature type="transmembrane region" description="Helical" evidence="11">
    <location>
        <begin position="155"/>
        <end position="176"/>
    </location>
</feature>
<dbReference type="PROSITE" id="PS00217">
    <property type="entry name" value="SUGAR_TRANSPORT_2"/>
    <property type="match status" value="1"/>
</dbReference>
<feature type="transmembrane region" description="Helical" evidence="11">
    <location>
        <begin position="48"/>
        <end position="68"/>
    </location>
</feature>
<dbReference type="Pfam" id="PF07690">
    <property type="entry name" value="MFS_1"/>
    <property type="match status" value="1"/>
</dbReference>
<evidence type="ECO:0000256" key="7">
    <source>
        <dbReference type="ARBA" id="ARBA00022989"/>
    </source>
</evidence>
<keyword evidence="6" id="KW-0769">Symport</keyword>
<evidence type="ECO:0000313" key="13">
    <source>
        <dbReference type="EMBL" id="QJY47465.1"/>
    </source>
</evidence>
<dbReference type="EMBL" id="CP053564">
    <property type="protein sequence ID" value="QJY47465.1"/>
    <property type="molecule type" value="Genomic_DNA"/>
</dbReference>
<evidence type="ECO:0000256" key="8">
    <source>
        <dbReference type="ARBA" id="ARBA00023136"/>
    </source>
</evidence>
<comment type="similarity">
    <text evidence="2">Belongs to the major facilitator superfamily. Metabolite:H+ Symporter (MHS) family (TC 2.A.1.6) family.</text>
</comment>
<evidence type="ECO:0000256" key="5">
    <source>
        <dbReference type="ARBA" id="ARBA00022692"/>
    </source>
</evidence>
<dbReference type="KEGG" id="pbro:HOP40_17965"/>
<evidence type="ECO:0000256" key="1">
    <source>
        <dbReference type="ARBA" id="ARBA00004651"/>
    </source>
</evidence>
<evidence type="ECO:0000256" key="4">
    <source>
        <dbReference type="ARBA" id="ARBA00022475"/>
    </source>
</evidence>
<evidence type="ECO:0000259" key="12">
    <source>
        <dbReference type="PROSITE" id="PS50850"/>
    </source>
</evidence>
<keyword evidence="5 11" id="KW-0812">Transmembrane</keyword>
<accession>A0A6M6JJT0</accession>
<feature type="transmembrane region" description="Helical" evidence="11">
    <location>
        <begin position="89"/>
        <end position="112"/>
    </location>
</feature>
<feature type="domain" description="Major facilitator superfamily (MFS) profile" evidence="12">
    <location>
        <begin position="15"/>
        <end position="426"/>
    </location>
</feature>
<proteinExistence type="inferred from homology"/>
<keyword evidence="14" id="KW-1185">Reference proteome</keyword>
<evidence type="ECO:0000256" key="3">
    <source>
        <dbReference type="ARBA" id="ARBA00022448"/>
    </source>
</evidence>
<keyword evidence="4" id="KW-1003">Cell membrane</keyword>
<dbReference type="AlphaFoldDB" id="A0A6M6JJT0"/>
<dbReference type="PROSITE" id="PS50850">
    <property type="entry name" value="MFS"/>
    <property type="match status" value="1"/>
</dbReference>
<comment type="subcellular location">
    <subcellularLocation>
        <location evidence="1">Cell membrane</location>
        <topology evidence="1">Multi-pass membrane protein</topology>
    </subcellularLocation>
</comment>
<dbReference type="GO" id="GO:0015293">
    <property type="term" value="F:symporter activity"/>
    <property type="evidence" value="ECO:0007669"/>
    <property type="project" value="UniProtKB-KW"/>
</dbReference>
<feature type="transmembrane region" description="Helical" evidence="11">
    <location>
        <begin position="188"/>
        <end position="209"/>
    </location>
</feature>
<feature type="transmembrane region" description="Helical" evidence="11">
    <location>
        <begin position="306"/>
        <end position="326"/>
    </location>
</feature>
<dbReference type="FunFam" id="1.20.1250.20:FF:000001">
    <property type="entry name" value="Dicarboxylate MFS transporter"/>
    <property type="match status" value="1"/>
</dbReference>
<feature type="transmembrane region" description="Helical" evidence="11">
    <location>
        <begin position="246"/>
        <end position="268"/>
    </location>
</feature>
<sequence>MSESAAPPRPAARRVALAGLIGTTIEWYDFFIYGTAAALVFGPQFFPGASPVAGTLAALSTFAIGFVARPVGGALMGHWGDRIGRRSMLVLSLLVMGVGTLLIGLLPTYATIGVAAPILLVVLRFAQGLGVGGEWGGATLLALEHAPPSRRTLYSSLPQVGLPLGVVLASLVFLVLRLSVDEAAFAAWGWRIPFLLSALLVVFGLVLRLRLDESPEFERARAQQEVRRSPLRDVLRAPRRLMPASGVNILASGLGNVLLVFTLSYVAARGLVGASTMLAITTVTALVWAAAIPVGALLAQRFGRRAVITASLVVLTLWAFPYFWLVDGGGTAGVLVACLVAGAGIGMTSGPYGAFIAEAFPTAVRYSGASVSYAIGSVLGGAIAPIVATLLVAATGSATALSAYLVLLGLVSLAAARALRSPHTVEHSTAAPAPAVAETA</sequence>
<evidence type="ECO:0000313" key="14">
    <source>
        <dbReference type="Proteomes" id="UP000505377"/>
    </source>
</evidence>
<dbReference type="Proteomes" id="UP000505377">
    <property type="component" value="Chromosome"/>
</dbReference>
<dbReference type="InterPro" id="IPR005829">
    <property type="entry name" value="Sugar_transporter_CS"/>
</dbReference>
<feature type="transmembrane region" description="Helical" evidence="11">
    <location>
        <begin position="15"/>
        <end position="42"/>
    </location>
</feature>
<feature type="transmembrane region" description="Helical" evidence="11">
    <location>
        <begin position="400"/>
        <end position="419"/>
    </location>
</feature>
<feature type="transmembrane region" description="Helical" evidence="11">
    <location>
        <begin position="118"/>
        <end position="143"/>
    </location>
</feature>
<dbReference type="InterPro" id="IPR020846">
    <property type="entry name" value="MFS_dom"/>
</dbReference>
<dbReference type="Gene3D" id="1.20.1250.20">
    <property type="entry name" value="MFS general substrate transporter like domains"/>
    <property type="match status" value="2"/>
</dbReference>
<keyword evidence="3" id="KW-0813">Transport</keyword>
<dbReference type="InterPro" id="IPR036259">
    <property type="entry name" value="MFS_trans_sf"/>
</dbReference>
<name>A0A6M6JJT0_9PSEU</name>
<dbReference type="PANTHER" id="PTHR43045:SF1">
    <property type="entry name" value="SHIKIMATE TRANSPORTER"/>
    <property type="match status" value="1"/>
</dbReference>
<keyword evidence="7 11" id="KW-1133">Transmembrane helix</keyword>
<dbReference type="GO" id="GO:0005886">
    <property type="term" value="C:plasma membrane"/>
    <property type="evidence" value="ECO:0007669"/>
    <property type="project" value="UniProtKB-SubCell"/>
</dbReference>
<organism evidence="13 14">
    <name type="scientific">Pseudonocardia broussonetiae</name>
    <dbReference type="NCBI Taxonomy" id="2736640"/>
    <lineage>
        <taxon>Bacteria</taxon>
        <taxon>Bacillati</taxon>
        <taxon>Actinomycetota</taxon>
        <taxon>Actinomycetes</taxon>
        <taxon>Pseudonocardiales</taxon>
        <taxon>Pseudonocardiaceae</taxon>
        <taxon>Pseudonocardia</taxon>
    </lineage>
</organism>
<protein>
    <recommendedName>
        <fullName evidence="10">Putative proline/betaine transporter</fullName>
    </recommendedName>
</protein>
<evidence type="ECO:0000256" key="6">
    <source>
        <dbReference type="ARBA" id="ARBA00022847"/>
    </source>
</evidence>
<reference evidence="13 14" key="1">
    <citation type="submission" date="2020-05" db="EMBL/GenBank/DDBJ databases">
        <authorList>
            <person name="Mo P."/>
        </authorList>
    </citation>
    <scope>NUCLEOTIDE SEQUENCE [LARGE SCALE GENOMIC DNA]</scope>
    <source>
        <strain evidence="13 14">Gen01</strain>
    </source>
</reference>
<dbReference type="SUPFAM" id="SSF103473">
    <property type="entry name" value="MFS general substrate transporter"/>
    <property type="match status" value="1"/>
</dbReference>
<dbReference type="PANTHER" id="PTHR43045">
    <property type="entry name" value="SHIKIMATE TRANSPORTER"/>
    <property type="match status" value="1"/>
</dbReference>
<feature type="transmembrane region" description="Helical" evidence="11">
    <location>
        <begin position="274"/>
        <end position="299"/>
    </location>
</feature>
<evidence type="ECO:0000256" key="2">
    <source>
        <dbReference type="ARBA" id="ARBA00008240"/>
    </source>
</evidence>
<keyword evidence="8 11" id="KW-0472">Membrane</keyword>
<dbReference type="RefSeq" id="WP_172160094.1">
    <property type="nucleotide sequence ID" value="NZ_CP053564.1"/>
</dbReference>
<gene>
    <name evidence="13" type="ORF">HOP40_17965</name>
</gene>
<feature type="transmembrane region" description="Helical" evidence="11">
    <location>
        <begin position="369"/>
        <end position="394"/>
    </location>
</feature>
<evidence type="ECO:0000256" key="11">
    <source>
        <dbReference type="SAM" id="Phobius"/>
    </source>
</evidence>